<keyword evidence="6" id="KW-0969">Cilium</keyword>
<gene>
    <name evidence="6" type="primary">fliS</name>
    <name evidence="6" type="ORF">DI586_02650</name>
</gene>
<comment type="caution">
    <text evidence="6">The sequence shown here is derived from an EMBL/GenBank/DDBJ whole genome shotgun (WGS) entry which is preliminary data.</text>
</comment>
<keyword evidence="4" id="KW-1005">Bacterial flagellum biogenesis</keyword>
<dbReference type="Gene3D" id="1.20.120.340">
    <property type="entry name" value="Flagellar protein FliS"/>
    <property type="match status" value="1"/>
</dbReference>
<sequence>MSYHKAVQAYQKKTDENLSPLQIVVELYKGMIKNTKDAKRHWQNGHLDLMTDSITKVFNIIEALQAHLDMEQGGEDAVFLNRFYNVIFSALSRATSKPEPGEEFDSIVAYIQQVTDKWYAIAYDRPADNTAPEMSSAQSVGAV</sequence>
<keyword evidence="6" id="KW-0282">Flagellum</keyword>
<name>A0A2W5FL56_9BACT</name>
<dbReference type="InterPro" id="IPR003713">
    <property type="entry name" value="FliS"/>
</dbReference>
<comment type="subcellular location">
    <subcellularLocation>
        <location evidence="1">Cytoplasm</location>
        <location evidence="1">Cytosol</location>
    </subcellularLocation>
</comment>
<dbReference type="EMBL" id="QFOT01000016">
    <property type="protein sequence ID" value="PZP56745.1"/>
    <property type="molecule type" value="Genomic_DNA"/>
</dbReference>
<protein>
    <submittedName>
        <fullName evidence="6">Flagellar export chaperone FliS</fullName>
    </submittedName>
</protein>
<dbReference type="PANTHER" id="PTHR34773">
    <property type="entry name" value="FLAGELLAR SECRETION CHAPERONE FLIS"/>
    <property type="match status" value="1"/>
</dbReference>
<comment type="similarity">
    <text evidence="2">Belongs to the FliS family.</text>
</comment>
<organism evidence="6 7">
    <name type="scientific">Micavibrio aeruginosavorus</name>
    <dbReference type="NCBI Taxonomy" id="349221"/>
    <lineage>
        <taxon>Bacteria</taxon>
        <taxon>Pseudomonadati</taxon>
        <taxon>Bdellovibrionota</taxon>
        <taxon>Bdellovibrionia</taxon>
        <taxon>Bdellovibrionales</taxon>
        <taxon>Pseudobdellovibrionaceae</taxon>
        <taxon>Micavibrio</taxon>
    </lineage>
</organism>
<proteinExistence type="inferred from homology"/>
<dbReference type="GO" id="GO:0005829">
    <property type="term" value="C:cytosol"/>
    <property type="evidence" value="ECO:0007669"/>
    <property type="project" value="UniProtKB-SubCell"/>
</dbReference>
<evidence type="ECO:0000256" key="4">
    <source>
        <dbReference type="ARBA" id="ARBA00022795"/>
    </source>
</evidence>
<dbReference type="Proteomes" id="UP000249739">
    <property type="component" value="Unassembled WGS sequence"/>
</dbReference>
<evidence type="ECO:0000256" key="1">
    <source>
        <dbReference type="ARBA" id="ARBA00004514"/>
    </source>
</evidence>
<keyword evidence="6" id="KW-0966">Cell projection</keyword>
<dbReference type="AlphaFoldDB" id="A0A2W5FL56"/>
<dbReference type="NCBIfam" id="TIGR00208">
    <property type="entry name" value="fliS"/>
    <property type="match status" value="1"/>
</dbReference>
<dbReference type="GO" id="GO:0044780">
    <property type="term" value="P:bacterial-type flagellum assembly"/>
    <property type="evidence" value="ECO:0007669"/>
    <property type="project" value="InterPro"/>
</dbReference>
<evidence type="ECO:0000256" key="5">
    <source>
        <dbReference type="ARBA" id="ARBA00023186"/>
    </source>
</evidence>
<dbReference type="InterPro" id="IPR036584">
    <property type="entry name" value="FliS_sf"/>
</dbReference>
<dbReference type="SUPFAM" id="SSF101116">
    <property type="entry name" value="Flagellar export chaperone FliS"/>
    <property type="match status" value="1"/>
</dbReference>
<dbReference type="PANTHER" id="PTHR34773:SF1">
    <property type="entry name" value="FLAGELLAR SECRETION CHAPERONE FLIS"/>
    <property type="match status" value="1"/>
</dbReference>
<evidence type="ECO:0000256" key="3">
    <source>
        <dbReference type="ARBA" id="ARBA00022490"/>
    </source>
</evidence>
<evidence type="ECO:0000313" key="7">
    <source>
        <dbReference type="Proteomes" id="UP000249739"/>
    </source>
</evidence>
<accession>A0A2W5FL56</accession>
<evidence type="ECO:0000256" key="2">
    <source>
        <dbReference type="ARBA" id="ARBA00008787"/>
    </source>
</evidence>
<reference evidence="6 7" key="1">
    <citation type="submission" date="2017-08" db="EMBL/GenBank/DDBJ databases">
        <title>Infants hospitalized years apart are colonized by the same room-sourced microbial strains.</title>
        <authorList>
            <person name="Brooks B."/>
            <person name="Olm M.R."/>
            <person name="Firek B.A."/>
            <person name="Baker R."/>
            <person name="Thomas B.C."/>
            <person name="Morowitz M.J."/>
            <person name="Banfield J.F."/>
        </authorList>
    </citation>
    <scope>NUCLEOTIDE SEQUENCE [LARGE SCALE GENOMIC DNA]</scope>
    <source>
        <strain evidence="6">S2_006_000_R2_64</strain>
    </source>
</reference>
<dbReference type="GO" id="GO:0071973">
    <property type="term" value="P:bacterial-type flagellum-dependent cell motility"/>
    <property type="evidence" value="ECO:0007669"/>
    <property type="project" value="TreeGrafter"/>
</dbReference>
<evidence type="ECO:0000313" key="6">
    <source>
        <dbReference type="EMBL" id="PZP56745.1"/>
    </source>
</evidence>
<dbReference type="Pfam" id="PF02561">
    <property type="entry name" value="FliS"/>
    <property type="match status" value="1"/>
</dbReference>
<keyword evidence="5" id="KW-0143">Chaperone</keyword>
<keyword evidence="3" id="KW-0963">Cytoplasm</keyword>